<protein>
    <submittedName>
        <fullName evidence="1">Uncharacterized protein</fullName>
    </submittedName>
</protein>
<dbReference type="EMBL" id="FUYS01000013">
    <property type="protein sequence ID" value="SKB91860.1"/>
    <property type="molecule type" value="Genomic_DNA"/>
</dbReference>
<organism evidence="1 2">
    <name type="scientific">Parapedobacter luteus</name>
    <dbReference type="NCBI Taxonomy" id="623280"/>
    <lineage>
        <taxon>Bacteria</taxon>
        <taxon>Pseudomonadati</taxon>
        <taxon>Bacteroidota</taxon>
        <taxon>Sphingobacteriia</taxon>
        <taxon>Sphingobacteriales</taxon>
        <taxon>Sphingobacteriaceae</taxon>
        <taxon>Parapedobacter</taxon>
    </lineage>
</organism>
<dbReference type="AlphaFoldDB" id="A0A1T5F6W3"/>
<evidence type="ECO:0000313" key="1">
    <source>
        <dbReference type="EMBL" id="SKB91860.1"/>
    </source>
</evidence>
<dbReference type="STRING" id="623280.SAMN05660226_03820"/>
<evidence type="ECO:0000313" key="2">
    <source>
        <dbReference type="Proteomes" id="UP000190541"/>
    </source>
</evidence>
<keyword evidence="2" id="KW-1185">Reference proteome</keyword>
<gene>
    <name evidence="1" type="ORF">SAMN05660226_03820</name>
</gene>
<name>A0A1T5F6W3_9SPHI</name>
<dbReference type="Proteomes" id="UP000190541">
    <property type="component" value="Unassembled WGS sequence"/>
</dbReference>
<proteinExistence type="predicted"/>
<reference evidence="1 2" key="1">
    <citation type="submission" date="2017-02" db="EMBL/GenBank/DDBJ databases">
        <authorList>
            <person name="Peterson S.W."/>
        </authorList>
    </citation>
    <scope>NUCLEOTIDE SEQUENCE [LARGE SCALE GENOMIC DNA]</scope>
    <source>
        <strain evidence="1 2">DSM 22899</strain>
    </source>
</reference>
<sequence>MRKCLYMICPTDQLESAINARFEGHNYFYTTLGNTLILDKNTVGQIVALLDKNSIREITFILSEDNCIVLDALKNQHFLTINGLNGPYAHLQKHKKHVLSSWDAEHQHTLILSHHLNQKIKELKAGLQGLLTTPPLINGKLFSVHTKDFRPIHSDLVCMYSGNLS</sequence>
<accession>A0A1T5F6W3</accession>